<dbReference type="GO" id="GO:0005829">
    <property type="term" value="C:cytosol"/>
    <property type="evidence" value="ECO:0007669"/>
    <property type="project" value="TreeGrafter"/>
</dbReference>
<dbReference type="GO" id="GO:0003677">
    <property type="term" value="F:DNA binding"/>
    <property type="evidence" value="ECO:0007669"/>
    <property type="project" value="UniProtKB-KW"/>
</dbReference>
<dbReference type="InterPro" id="IPR027417">
    <property type="entry name" value="P-loop_NTPase"/>
</dbReference>
<dbReference type="EMBL" id="VSSQ01000327">
    <property type="protein sequence ID" value="MPL91350.1"/>
    <property type="molecule type" value="Genomic_DNA"/>
</dbReference>
<dbReference type="PROSITE" id="PS51199">
    <property type="entry name" value="SF4_HELICASE"/>
    <property type="match status" value="1"/>
</dbReference>
<comment type="catalytic activity">
    <reaction evidence="11">
        <text>ATP + H2O = ADP + phosphate + H(+)</text>
        <dbReference type="Rhea" id="RHEA:13065"/>
        <dbReference type="ChEBI" id="CHEBI:15377"/>
        <dbReference type="ChEBI" id="CHEBI:15378"/>
        <dbReference type="ChEBI" id="CHEBI:30616"/>
        <dbReference type="ChEBI" id="CHEBI:43474"/>
        <dbReference type="ChEBI" id="CHEBI:456216"/>
        <dbReference type="EC" id="5.6.2.3"/>
    </reaction>
</comment>
<keyword evidence="6 13" id="KW-0347">Helicase</keyword>
<dbReference type="PANTHER" id="PTHR30153">
    <property type="entry name" value="REPLICATIVE DNA HELICASE DNAB"/>
    <property type="match status" value="1"/>
</dbReference>
<dbReference type="InterPro" id="IPR036185">
    <property type="entry name" value="DNA_heli_DnaB-like_N_sf"/>
</dbReference>
<comment type="caution">
    <text evidence="13">The sequence shown here is derived from an EMBL/GenBank/DDBJ whole genome shotgun (WGS) entry which is preliminary data.</text>
</comment>
<comment type="similarity">
    <text evidence="1">Belongs to the helicase family. DnaB subfamily.</text>
</comment>
<dbReference type="NCBIfam" id="TIGR00665">
    <property type="entry name" value="DnaB"/>
    <property type="match status" value="1"/>
</dbReference>
<name>A0A644VJG7_9ZZZZ</name>
<evidence type="ECO:0000256" key="7">
    <source>
        <dbReference type="ARBA" id="ARBA00022840"/>
    </source>
</evidence>
<evidence type="ECO:0000256" key="3">
    <source>
        <dbReference type="ARBA" id="ARBA00022705"/>
    </source>
</evidence>
<dbReference type="GO" id="GO:0006269">
    <property type="term" value="P:DNA replication, synthesis of primer"/>
    <property type="evidence" value="ECO:0007669"/>
    <property type="project" value="UniProtKB-KW"/>
</dbReference>
<proteinExistence type="inferred from homology"/>
<dbReference type="GO" id="GO:0005524">
    <property type="term" value="F:ATP binding"/>
    <property type="evidence" value="ECO:0007669"/>
    <property type="project" value="UniProtKB-KW"/>
</dbReference>
<evidence type="ECO:0000256" key="9">
    <source>
        <dbReference type="ARBA" id="ARBA00023235"/>
    </source>
</evidence>
<keyword evidence="2" id="KW-0639">Primosome</keyword>
<keyword evidence="8" id="KW-0238">DNA-binding</keyword>
<evidence type="ECO:0000256" key="1">
    <source>
        <dbReference type="ARBA" id="ARBA00008428"/>
    </source>
</evidence>
<dbReference type="Gene3D" id="1.10.860.10">
    <property type="entry name" value="DNAb Helicase, Chain A"/>
    <property type="match status" value="1"/>
</dbReference>
<feature type="domain" description="SF4 helicase" evidence="12">
    <location>
        <begin position="197"/>
        <end position="470"/>
    </location>
</feature>
<dbReference type="AlphaFoldDB" id="A0A644VJG7"/>
<organism evidence="13">
    <name type="scientific">bioreactor metagenome</name>
    <dbReference type="NCBI Taxonomy" id="1076179"/>
    <lineage>
        <taxon>unclassified sequences</taxon>
        <taxon>metagenomes</taxon>
        <taxon>ecological metagenomes</taxon>
    </lineage>
</organism>
<keyword evidence="3" id="KW-0235">DNA replication</keyword>
<dbReference type="InterPro" id="IPR016136">
    <property type="entry name" value="DNA_helicase_N/primase_C"/>
</dbReference>
<evidence type="ECO:0000259" key="12">
    <source>
        <dbReference type="PROSITE" id="PS51199"/>
    </source>
</evidence>
<sequence length="512" mass="57437">MEKMDNKFKTKTSRITAEQAFALNGKLPPQALELEEAVLGGLLLDQDAITNSIDIIREEYFYTPEHREIFVAIKQLFYDSSPVDMLTVVEQLKKNGTLEMVGGAYKISTLTSRVASGAHIEYHARILSEKFIQRELIRVSTETIKDAFEETTDVVELLDKTETNLMDISDKNFKSDFQTLESLLYEAQQEIEAAQKAEGITSGIPSGFRELDSLTTGFHKGTLIVLAARPAMGKTALALSMVRNMAVDHNIPVAFFSLEMTALELTMRLISSEVEISGDRLKKGDQLRTDELERLQDIGRLSKAPIYIDDTPQLKIFELRAKCRRLKQKYDIKMVFIDYLQLMSGSSDNRGGNREQEISTISRQLKALSKELGIPVLALAQLSRAVETRGGTKKPMLSDLRESGAIEQDADIVMFIYRPEYYGIVDGDEKGPTIGMADILLQKHRSGPVGEVRLKFESRFAKFLNKDYMIDAPMQDIMGRNINFDSEGRPNAIIASKMNADDDLPADDDSAF</sequence>
<dbReference type="Pfam" id="PF00772">
    <property type="entry name" value="DnaB"/>
    <property type="match status" value="1"/>
</dbReference>
<evidence type="ECO:0000256" key="5">
    <source>
        <dbReference type="ARBA" id="ARBA00022801"/>
    </source>
</evidence>
<evidence type="ECO:0000313" key="13">
    <source>
        <dbReference type="EMBL" id="MPL91350.1"/>
    </source>
</evidence>
<keyword evidence="9" id="KW-0413">Isomerase</keyword>
<dbReference type="GO" id="GO:0043139">
    <property type="term" value="F:5'-3' DNA helicase activity"/>
    <property type="evidence" value="ECO:0007669"/>
    <property type="project" value="UniProtKB-EC"/>
</dbReference>
<keyword evidence="7" id="KW-0067">ATP-binding</keyword>
<dbReference type="Gene3D" id="3.40.50.300">
    <property type="entry name" value="P-loop containing nucleotide triphosphate hydrolases"/>
    <property type="match status" value="1"/>
</dbReference>
<evidence type="ECO:0000256" key="6">
    <source>
        <dbReference type="ARBA" id="ARBA00022806"/>
    </source>
</evidence>
<reference evidence="13" key="1">
    <citation type="submission" date="2019-08" db="EMBL/GenBank/DDBJ databases">
        <authorList>
            <person name="Kucharzyk K."/>
            <person name="Murdoch R.W."/>
            <person name="Higgins S."/>
            <person name="Loffler F."/>
        </authorList>
    </citation>
    <scope>NUCLEOTIDE SEQUENCE</scope>
</reference>
<evidence type="ECO:0000256" key="8">
    <source>
        <dbReference type="ARBA" id="ARBA00023125"/>
    </source>
</evidence>
<dbReference type="CDD" id="cd00984">
    <property type="entry name" value="DnaB_C"/>
    <property type="match status" value="1"/>
</dbReference>
<dbReference type="SUPFAM" id="SSF48024">
    <property type="entry name" value="N-terminal domain of DnaB helicase"/>
    <property type="match status" value="1"/>
</dbReference>
<accession>A0A644VJG7</accession>
<gene>
    <name evidence="13" type="primary">dnaC_12</name>
    <name evidence="13" type="ORF">SDC9_37418</name>
</gene>
<dbReference type="GO" id="GO:1990077">
    <property type="term" value="C:primosome complex"/>
    <property type="evidence" value="ECO:0007669"/>
    <property type="project" value="UniProtKB-KW"/>
</dbReference>
<keyword evidence="5 13" id="KW-0378">Hydrolase</keyword>
<dbReference type="InterPro" id="IPR007693">
    <property type="entry name" value="DNA_helicase_DnaB-like_N"/>
</dbReference>
<dbReference type="Pfam" id="PF03796">
    <property type="entry name" value="DnaB_C"/>
    <property type="match status" value="1"/>
</dbReference>
<protein>
    <recommendedName>
        <fullName evidence="10">DNA 5'-3' helicase</fullName>
        <ecNumber evidence="10">5.6.2.3</ecNumber>
    </recommendedName>
</protein>
<keyword evidence="4" id="KW-0547">Nucleotide-binding</keyword>
<evidence type="ECO:0000256" key="10">
    <source>
        <dbReference type="ARBA" id="ARBA00044969"/>
    </source>
</evidence>
<evidence type="ECO:0000256" key="4">
    <source>
        <dbReference type="ARBA" id="ARBA00022741"/>
    </source>
</evidence>
<evidence type="ECO:0000256" key="2">
    <source>
        <dbReference type="ARBA" id="ARBA00022515"/>
    </source>
</evidence>
<dbReference type="SUPFAM" id="SSF52540">
    <property type="entry name" value="P-loop containing nucleoside triphosphate hydrolases"/>
    <property type="match status" value="1"/>
</dbReference>
<dbReference type="InterPro" id="IPR007692">
    <property type="entry name" value="DNA_helicase_DnaB"/>
</dbReference>
<dbReference type="GO" id="GO:0016887">
    <property type="term" value="F:ATP hydrolysis activity"/>
    <property type="evidence" value="ECO:0007669"/>
    <property type="project" value="RHEA"/>
</dbReference>
<dbReference type="PANTHER" id="PTHR30153:SF2">
    <property type="entry name" value="REPLICATIVE DNA HELICASE"/>
    <property type="match status" value="1"/>
</dbReference>
<dbReference type="InterPro" id="IPR007694">
    <property type="entry name" value="DNA_helicase_DnaB-like_C"/>
</dbReference>
<dbReference type="EC" id="5.6.2.3" evidence="10"/>
<evidence type="ECO:0000256" key="11">
    <source>
        <dbReference type="ARBA" id="ARBA00048954"/>
    </source>
</evidence>
<dbReference type="FunFam" id="1.10.860.10:FF:000001">
    <property type="entry name" value="Replicative DNA helicase"/>
    <property type="match status" value="1"/>
</dbReference>